<evidence type="ECO:0000313" key="4">
    <source>
        <dbReference type="Proteomes" id="UP000004030"/>
    </source>
</evidence>
<dbReference type="InterPro" id="IPR013766">
    <property type="entry name" value="Thioredoxin_domain"/>
</dbReference>
<dbReference type="PROSITE" id="PS51352">
    <property type="entry name" value="THIOREDOXIN_2"/>
    <property type="match status" value="1"/>
</dbReference>
<dbReference type="RefSeq" id="WP_007014331.1">
    <property type="nucleotide sequence ID" value="NZ_AGFM01000055.1"/>
</dbReference>
<gene>
    <name evidence="3" type="ORF">NSU_3423</name>
</gene>
<keyword evidence="4" id="KW-1185">Reference proteome</keyword>
<dbReference type="InterPro" id="IPR036249">
    <property type="entry name" value="Thioredoxin-like_sf"/>
</dbReference>
<sequence>MADEAQAGLPARTSPSRIPGGNLLLRPGTQTPPIEFNLIDGSLWSLHKRDPAALTLLSFRRGNFCRYCRGHLAQLDSLVPAFEERGIEVVTVSTDGIEEAQRLRLEHGLNRLAIGHGLRQDDIEACGLFASERVMNGVRQRFAEPALWLVRPGGQLYANFQSSMSCAPNDLNLLLEGIDTLAAHGFPDRGNA</sequence>
<feature type="region of interest" description="Disordered" evidence="1">
    <location>
        <begin position="1"/>
        <end position="25"/>
    </location>
</feature>
<dbReference type="SUPFAM" id="SSF52833">
    <property type="entry name" value="Thioredoxin-like"/>
    <property type="match status" value="1"/>
</dbReference>
<dbReference type="eggNOG" id="COG1225">
    <property type="taxonomic scope" value="Bacteria"/>
</dbReference>
<evidence type="ECO:0000259" key="2">
    <source>
        <dbReference type="PROSITE" id="PS51352"/>
    </source>
</evidence>
<dbReference type="Pfam" id="PF00578">
    <property type="entry name" value="AhpC-TSA"/>
    <property type="match status" value="1"/>
</dbReference>
<dbReference type="Proteomes" id="UP000004030">
    <property type="component" value="Unassembled WGS sequence"/>
</dbReference>
<dbReference type="PATRIC" id="fig|1088721.3.peg.3376"/>
<accession>G6EGJ3</accession>
<dbReference type="Gene3D" id="3.40.30.10">
    <property type="entry name" value="Glutaredoxin"/>
    <property type="match status" value="1"/>
</dbReference>
<evidence type="ECO:0000313" key="3">
    <source>
        <dbReference type="EMBL" id="EHJ59540.1"/>
    </source>
</evidence>
<reference evidence="3 4" key="1">
    <citation type="journal article" date="2012" name="J. Bacteriol.">
        <title>Genome sequence of benzo(a)pyrene-degrading bacterium Novosphingobium pentaromativorans US6-1.</title>
        <authorList>
            <person name="Luo Y.R."/>
            <person name="Kang S.G."/>
            <person name="Kim S.J."/>
            <person name="Kim M.R."/>
            <person name="Li N."/>
            <person name="Lee J.H."/>
            <person name="Kwon K.K."/>
        </authorList>
    </citation>
    <scope>NUCLEOTIDE SEQUENCE [LARGE SCALE GENOMIC DNA]</scope>
    <source>
        <strain evidence="3 4">US6-1</strain>
    </source>
</reference>
<evidence type="ECO:0000256" key="1">
    <source>
        <dbReference type="SAM" id="MobiDB-lite"/>
    </source>
</evidence>
<organism evidence="3 4">
    <name type="scientific">Novosphingobium pentaromativorans US6-1</name>
    <dbReference type="NCBI Taxonomy" id="1088721"/>
    <lineage>
        <taxon>Bacteria</taxon>
        <taxon>Pseudomonadati</taxon>
        <taxon>Pseudomonadota</taxon>
        <taxon>Alphaproteobacteria</taxon>
        <taxon>Sphingomonadales</taxon>
        <taxon>Sphingomonadaceae</taxon>
        <taxon>Novosphingobium</taxon>
    </lineage>
</organism>
<comment type="caution">
    <text evidence="3">The sequence shown here is derived from an EMBL/GenBank/DDBJ whole genome shotgun (WGS) entry which is preliminary data.</text>
</comment>
<dbReference type="AlphaFoldDB" id="G6EGJ3"/>
<name>G6EGJ3_9SPHN</name>
<dbReference type="EMBL" id="AGFM01000055">
    <property type="protein sequence ID" value="EHJ59540.1"/>
    <property type="molecule type" value="Genomic_DNA"/>
</dbReference>
<dbReference type="GO" id="GO:0016209">
    <property type="term" value="F:antioxidant activity"/>
    <property type="evidence" value="ECO:0007669"/>
    <property type="project" value="InterPro"/>
</dbReference>
<dbReference type="InterPro" id="IPR000866">
    <property type="entry name" value="AhpC/TSA"/>
</dbReference>
<dbReference type="GO" id="GO:0016491">
    <property type="term" value="F:oxidoreductase activity"/>
    <property type="evidence" value="ECO:0007669"/>
    <property type="project" value="InterPro"/>
</dbReference>
<proteinExistence type="predicted"/>
<protein>
    <recommendedName>
        <fullName evidence="2">Thioredoxin domain-containing protein</fullName>
    </recommendedName>
</protein>
<feature type="domain" description="Thioredoxin" evidence="2">
    <location>
        <begin position="25"/>
        <end position="183"/>
    </location>
</feature>